<dbReference type="Proteomes" id="UP001201812">
    <property type="component" value="Unassembled WGS sequence"/>
</dbReference>
<keyword evidence="2" id="KW-1185">Reference proteome</keyword>
<evidence type="ECO:0000313" key="1">
    <source>
        <dbReference type="EMBL" id="KAI1694786.1"/>
    </source>
</evidence>
<sequence length="186" mass="21093">MDSDSLIVICPKPTPTPELSRQLAKATSLKIICYFDNSIADLIRYVASSISDEIILKEVGDIRFEKDGVTINDVVQRPTTIQLPIRDIENYLFSPVSAVGQEMGITRRKLAIDPCLEGANVANHQELFDSIVQRFARATDRHYFYFSWRSQSEITGGPIRHVVNPITNQRMDIVQDFENNTFICNV</sequence>
<accession>A0AAD4QX00</accession>
<organism evidence="1 2">
    <name type="scientific">Ditylenchus destructor</name>
    <dbReference type="NCBI Taxonomy" id="166010"/>
    <lineage>
        <taxon>Eukaryota</taxon>
        <taxon>Metazoa</taxon>
        <taxon>Ecdysozoa</taxon>
        <taxon>Nematoda</taxon>
        <taxon>Chromadorea</taxon>
        <taxon>Rhabditida</taxon>
        <taxon>Tylenchina</taxon>
        <taxon>Tylenchomorpha</taxon>
        <taxon>Sphaerularioidea</taxon>
        <taxon>Anguinidae</taxon>
        <taxon>Anguininae</taxon>
        <taxon>Ditylenchus</taxon>
    </lineage>
</organism>
<gene>
    <name evidence="1" type="ORF">DdX_19939</name>
</gene>
<comment type="caution">
    <text evidence="1">The sequence shown here is derived from an EMBL/GenBank/DDBJ whole genome shotgun (WGS) entry which is preliminary data.</text>
</comment>
<dbReference type="AlphaFoldDB" id="A0AAD4QX00"/>
<dbReference type="EMBL" id="JAKKPZ010000471">
    <property type="protein sequence ID" value="KAI1694786.1"/>
    <property type="molecule type" value="Genomic_DNA"/>
</dbReference>
<reference evidence="1" key="1">
    <citation type="submission" date="2022-01" db="EMBL/GenBank/DDBJ databases">
        <title>Genome Sequence Resource for Two Populations of Ditylenchus destructor, the Migratory Endoparasitic Phytonematode.</title>
        <authorList>
            <person name="Zhang H."/>
            <person name="Lin R."/>
            <person name="Xie B."/>
        </authorList>
    </citation>
    <scope>NUCLEOTIDE SEQUENCE</scope>
    <source>
        <strain evidence="1">BazhouSP</strain>
    </source>
</reference>
<protein>
    <submittedName>
        <fullName evidence="1">Uncharacterized protein</fullName>
    </submittedName>
</protein>
<name>A0AAD4QX00_9BILA</name>
<proteinExistence type="predicted"/>
<evidence type="ECO:0000313" key="2">
    <source>
        <dbReference type="Proteomes" id="UP001201812"/>
    </source>
</evidence>